<dbReference type="AlphaFoldDB" id="A0A7R8X447"/>
<sequence length="92" mass="10498">MKSARSGHMAPVEENGTHRMDDIDMQRRTDLQNLLRMLHDKIEAVLQLMQAPVTDNTCNEYYGIHDAEPSYTDIFTAATHRDGYVISGCNDR</sequence>
<protein>
    <submittedName>
        <fullName evidence="2">Uncharacterized protein</fullName>
    </submittedName>
</protein>
<feature type="non-terminal residue" evidence="2">
    <location>
        <position position="92"/>
    </location>
</feature>
<dbReference type="EMBL" id="OB725718">
    <property type="protein sequence ID" value="CAD7239423.1"/>
    <property type="molecule type" value="Genomic_DNA"/>
</dbReference>
<accession>A0A7R8X447</accession>
<proteinExistence type="predicted"/>
<evidence type="ECO:0000313" key="2">
    <source>
        <dbReference type="EMBL" id="CAD7239423.1"/>
    </source>
</evidence>
<organism evidence="2">
    <name type="scientific">Cyprideis torosa</name>
    <dbReference type="NCBI Taxonomy" id="163714"/>
    <lineage>
        <taxon>Eukaryota</taxon>
        <taxon>Metazoa</taxon>
        <taxon>Ecdysozoa</taxon>
        <taxon>Arthropoda</taxon>
        <taxon>Crustacea</taxon>
        <taxon>Oligostraca</taxon>
        <taxon>Ostracoda</taxon>
        <taxon>Podocopa</taxon>
        <taxon>Podocopida</taxon>
        <taxon>Cytherocopina</taxon>
        <taxon>Cytheroidea</taxon>
        <taxon>Cytherideidae</taxon>
        <taxon>Cyprideis</taxon>
    </lineage>
</organism>
<feature type="compositionally biased region" description="Basic and acidic residues" evidence="1">
    <location>
        <begin position="15"/>
        <end position="24"/>
    </location>
</feature>
<evidence type="ECO:0000256" key="1">
    <source>
        <dbReference type="SAM" id="MobiDB-lite"/>
    </source>
</evidence>
<gene>
    <name evidence="2" type="ORF">CTOB1V02_LOCUS17238</name>
</gene>
<feature type="region of interest" description="Disordered" evidence="1">
    <location>
        <begin position="1"/>
        <end position="24"/>
    </location>
</feature>
<name>A0A7R8X447_9CRUS</name>
<reference evidence="2" key="1">
    <citation type="submission" date="2020-11" db="EMBL/GenBank/DDBJ databases">
        <authorList>
            <person name="Tran Van P."/>
        </authorList>
    </citation>
    <scope>NUCLEOTIDE SEQUENCE</scope>
</reference>